<accession>A0A085LV67</accession>
<evidence type="ECO:0000313" key="2">
    <source>
        <dbReference type="Proteomes" id="UP000030764"/>
    </source>
</evidence>
<reference evidence="1 2" key="1">
    <citation type="journal article" date="2014" name="Nat. Genet.">
        <title>Genome and transcriptome of the porcine whipworm Trichuris suis.</title>
        <authorList>
            <person name="Jex A.R."/>
            <person name="Nejsum P."/>
            <person name="Schwarz E.M."/>
            <person name="Hu L."/>
            <person name="Young N.D."/>
            <person name="Hall R.S."/>
            <person name="Korhonen P.K."/>
            <person name="Liao S."/>
            <person name="Thamsborg S."/>
            <person name="Xia J."/>
            <person name="Xu P."/>
            <person name="Wang S."/>
            <person name="Scheerlinck J.P."/>
            <person name="Hofmann A."/>
            <person name="Sternberg P.W."/>
            <person name="Wang J."/>
            <person name="Gasser R.B."/>
        </authorList>
    </citation>
    <scope>NUCLEOTIDE SEQUENCE [LARGE SCALE GENOMIC DNA]</scope>
    <source>
        <strain evidence="1">DCEP-RM93M</strain>
    </source>
</reference>
<sequence>MLVDSGADWSIIREDTYRKVVPCAIRTLIPESSERAATATRQAGNGTSVCPIVAKIPLLSEGVGLRDGETMPATAARCAQIASDTSRPTPTGHLTVKGEAHIGEMIRCVDVEPTLAQEGKLRAMLHKARKVFGTCLLGVVS</sequence>
<proteinExistence type="predicted"/>
<gene>
    <name evidence="1" type="ORF">M513_10226</name>
</gene>
<dbReference type="GO" id="GO:0006508">
    <property type="term" value="P:proteolysis"/>
    <property type="evidence" value="ECO:0007669"/>
    <property type="project" value="InterPro"/>
</dbReference>
<name>A0A085LV67_9BILA</name>
<evidence type="ECO:0000313" key="1">
    <source>
        <dbReference type="EMBL" id="KFD48863.1"/>
    </source>
</evidence>
<keyword evidence="2" id="KW-1185">Reference proteome</keyword>
<dbReference type="InterPro" id="IPR001995">
    <property type="entry name" value="Peptidase_A2_cat"/>
</dbReference>
<dbReference type="PROSITE" id="PS00141">
    <property type="entry name" value="ASP_PROTEASE"/>
    <property type="match status" value="1"/>
</dbReference>
<protein>
    <submittedName>
        <fullName evidence="1">Uncharacterized protein</fullName>
    </submittedName>
</protein>
<organism evidence="1 2">
    <name type="scientific">Trichuris suis</name>
    <name type="common">pig whipworm</name>
    <dbReference type="NCBI Taxonomy" id="68888"/>
    <lineage>
        <taxon>Eukaryota</taxon>
        <taxon>Metazoa</taxon>
        <taxon>Ecdysozoa</taxon>
        <taxon>Nematoda</taxon>
        <taxon>Enoplea</taxon>
        <taxon>Dorylaimia</taxon>
        <taxon>Trichinellida</taxon>
        <taxon>Trichuridae</taxon>
        <taxon>Trichuris</taxon>
    </lineage>
</organism>
<dbReference type="AlphaFoldDB" id="A0A085LV67"/>
<dbReference type="Proteomes" id="UP000030764">
    <property type="component" value="Unassembled WGS sequence"/>
</dbReference>
<dbReference type="EMBL" id="KL363282">
    <property type="protein sequence ID" value="KFD48863.1"/>
    <property type="molecule type" value="Genomic_DNA"/>
</dbReference>
<dbReference type="GO" id="GO:0004190">
    <property type="term" value="F:aspartic-type endopeptidase activity"/>
    <property type="evidence" value="ECO:0007669"/>
    <property type="project" value="InterPro"/>
</dbReference>
<dbReference type="InterPro" id="IPR001969">
    <property type="entry name" value="Aspartic_peptidase_AS"/>
</dbReference>
<dbReference type="PROSITE" id="PS50175">
    <property type="entry name" value="ASP_PROT_RETROV"/>
    <property type="match status" value="1"/>
</dbReference>